<dbReference type="EMBL" id="JAODOQ010000001">
    <property type="protein sequence ID" value="MCT8985493.1"/>
    <property type="molecule type" value="Genomic_DNA"/>
</dbReference>
<evidence type="ECO:0000256" key="1">
    <source>
        <dbReference type="ARBA" id="ARBA00022485"/>
    </source>
</evidence>
<dbReference type="InterPro" id="IPR017896">
    <property type="entry name" value="4Fe4S_Fe-S-bd"/>
</dbReference>
<dbReference type="Gene3D" id="3.30.70.20">
    <property type="match status" value="2"/>
</dbReference>
<dbReference type="Pfam" id="PF12800">
    <property type="entry name" value="Fer4_4"/>
    <property type="match status" value="1"/>
</dbReference>
<keyword evidence="4" id="KW-0411">Iron-sulfur</keyword>
<keyword evidence="3" id="KW-0408">Iron</keyword>
<proteinExistence type="predicted"/>
<evidence type="ECO:0000313" key="7">
    <source>
        <dbReference type="Proteomes" id="UP001431192"/>
    </source>
</evidence>
<organism evidence="6 7">
    <name type="scientific">Shewanella phaeophyticola</name>
    <dbReference type="NCBI Taxonomy" id="2978345"/>
    <lineage>
        <taxon>Bacteria</taxon>
        <taxon>Pseudomonadati</taxon>
        <taxon>Pseudomonadota</taxon>
        <taxon>Gammaproteobacteria</taxon>
        <taxon>Alteromonadales</taxon>
        <taxon>Shewanellaceae</taxon>
        <taxon>Shewanella</taxon>
    </lineage>
</organism>
<dbReference type="SUPFAM" id="SSF54862">
    <property type="entry name" value="4Fe-4S ferredoxins"/>
    <property type="match status" value="1"/>
</dbReference>
<evidence type="ECO:0000256" key="4">
    <source>
        <dbReference type="ARBA" id="ARBA00023014"/>
    </source>
</evidence>
<evidence type="ECO:0000256" key="3">
    <source>
        <dbReference type="ARBA" id="ARBA00023004"/>
    </source>
</evidence>
<name>A0ABT2NYL6_9GAMM</name>
<reference evidence="6" key="1">
    <citation type="submission" date="2022-09" db="EMBL/GenBank/DDBJ databases">
        <title>Shewanella sp. KJ10-1 sp.nov, isolated from marine algae.</title>
        <authorList>
            <person name="Butt M."/>
            <person name="Lee J.K."/>
            <person name="Kim J.M."/>
            <person name="Choi D.G."/>
        </authorList>
    </citation>
    <scope>NUCLEOTIDE SEQUENCE</scope>
    <source>
        <strain evidence="6">KJ10-1</strain>
    </source>
</reference>
<evidence type="ECO:0000256" key="2">
    <source>
        <dbReference type="ARBA" id="ARBA00022723"/>
    </source>
</evidence>
<dbReference type="PROSITE" id="PS51379">
    <property type="entry name" value="4FE4S_FER_2"/>
    <property type="match status" value="3"/>
</dbReference>
<keyword evidence="2" id="KW-0479">Metal-binding</keyword>
<dbReference type="PANTHER" id="PTHR43177:SF3">
    <property type="entry name" value="PROTEIN NRFC HOMOLOG"/>
    <property type="match status" value="1"/>
</dbReference>
<feature type="domain" description="4Fe-4S ferredoxin-type" evidence="5">
    <location>
        <begin position="80"/>
        <end position="109"/>
    </location>
</feature>
<dbReference type="PANTHER" id="PTHR43177">
    <property type="entry name" value="PROTEIN NRFC"/>
    <property type="match status" value="1"/>
</dbReference>
<accession>A0ABT2NYL6</accession>
<protein>
    <submittedName>
        <fullName evidence="6">4Fe-4S dicluster domain-containing protein</fullName>
    </submittedName>
</protein>
<dbReference type="CDD" id="cd10551">
    <property type="entry name" value="PsrB"/>
    <property type="match status" value="1"/>
</dbReference>
<feature type="domain" description="4Fe-4S ferredoxin-type" evidence="5">
    <location>
        <begin position="3"/>
        <end position="32"/>
    </location>
</feature>
<evidence type="ECO:0000259" key="5">
    <source>
        <dbReference type="PROSITE" id="PS51379"/>
    </source>
</evidence>
<evidence type="ECO:0000313" key="6">
    <source>
        <dbReference type="EMBL" id="MCT8985493.1"/>
    </source>
</evidence>
<keyword evidence="7" id="KW-1185">Reference proteome</keyword>
<dbReference type="Proteomes" id="UP001431192">
    <property type="component" value="Unassembled WGS sequence"/>
</dbReference>
<dbReference type="InterPro" id="IPR050954">
    <property type="entry name" value="ET_IronSulfur_Cluster-Binding"/>
</dbReference>
<comment type="caution">
    <text evidence="6">The sequence shown here is derived from an EMBL/GenBank/DDBJ whole genome shotgun (WGS) entry which is preliminary data.</text>
</comment>
<dbReference type="PROSITE" id="PS00198">
    <property type="entry name" value="4FE4S_FER_1"/>
    <property type="match status" value="1"/>
</dbReference>
<feature type="domain" description="4Fe-4S ferredoxin-type" evidence="5">
    <location>
        <begin position="48"/>
        <end position="79"/>
    </location>
</feature>
<dbReference type="RefSeq" id="WP_261732029.1">
    <property type="nucleotide sequence ID" value="NZ_JAODOQ010000001.1"/>
</dbReference>
<gene>
    <name evidence="6" type="ORF">N4T56_01815</name>
</gene>
<keyword evidence="1" id="KW-0004">4Fe-4S</keyword>
<sequence length="235" mass="25740">MRLGMVVDLQKCVGCGGCSLACKSENNTSDGIHWSHHIATTEGIFPDVKYTYIPTLCNHCDDAACVNVCPTGAMYKDERGLTLQNNDECIGCKKCMRACPYGVISFNSSTPHRRWQDDSEVVAHGTASPRLLLKRSGANASPNENPERGDTYPVTRPKRITEKCTFCDHRLDQGLNPACVDACPSEARVIGDLDDPQSKVSQLIKLHKPMQLKPEAGTGLGYFIFVVLGLKQPIN</sequence>
<dbReference type="Pfam" id="PF13247">
    <property type="entry name" value="Fer4_11"/>
    <property type="match status" value="2"/>
</dbReference>
<dbReference type="InterPro" id="IPR017900">
    <property type="entry name" value="4Fe4S_Fe_S_CS"/>
</dbReference>